<dbReference type="EMBL" id="JBKBDD010000002">
    <property type="protein sequence ID" value="MFN6542686.1"/>
    <property type="molecule type" value="Genomic_DNA"/>
</dbReference>
<evidence type="ECO:0000313" key="1">
    <source>
        <dbReference type="EMBL" id="MFN6542686.1"/>
    </source>
</evidence>
<dbReference type="RefSeq" id="WP_321180080.1">
    <property type="nucleotide sequence ID" value="NZ_CP034072.1"/>
</dbReference>
<keyword evidence="2" id="KW-1185">Reference proteome</keyword>
<reference evidence="1 2" key="1">
    <citation type="submission" date="2024-12" db="EMBL/GenBank/DDBJ databases">
        <title>The coexistence of Mycolicibacterium septicum and Mycolicibacterium nivoides in clinical samples.</title>
        <authorList>
            <person name="Wang C."/>
            <person name="Feng Y."/>
            <person name="Zong Z."/>
        </authorList>
    </citation>
    <scope>NUCLEOTIDE SEQUENCE [LARGE SCALE GENOMIC DNA]</scope>
    <source>
        <strain evidence="1 2">120309</strain>
    </source>
</reference>
<accession>A0ABW9L415</accession>
<name>A0ABW9L415_9MYCO</name>
<protein>
    <submittedName>
        <fullName evidence="1">Uncharacterized protein</fullName>
    </submittedName>
</protein>
<dbReference type="GeneID" id="300560664"/>
<organism evidence="1 2">
    <name type="scientific">Mycolicibacterium nivoides</name>
    <dbReference type="NCBI Taxonomy" id="2487344"/>
    <lineage>
        <taxon>Bacteria</taxon>
        <taxon>Bacillati</taxon>
        <taxon>Actinomycetota</taxon>
        <taxon>Actinomycetes</taxon>
        <taxon>Mycobacteriales</taxon>
        <taxon>Mycobacteriaceae</taxon>
        <taxon>Mycolicibacterium</taxon>
    </lineage>
</organism>
<gene>
    <name evidence="1" type="ORF">ACK4CT_05775</name>
</gene>
<proteinExistence type="predicted"/>
<sequence>MLYAAVMGVTWLLGAPAHFTAALPDRHIDRFDPRIADNEPVRAHLRMLSNVLHLWETQDFGALLDEFESRWGWPAARSASRFAASADPGFGADHPVCGQRGDLVVG</sequence>
<evidence type="ECO:0000313" key="2">
    <source>
        <dbReference type="Proteomes" id="UP001635816"/>
    </source>
</evidence>
<dbReference type="Proteomes" id="UP001635816">
    <property type="component" value="Unassembled WGS sequence"/>
</dbReference>
<comment type="caution">
    <text evidence="1">The sequence shown here is derived from an EMBL/GenBank/DDBJ whole genome shotgun (WGS) entry which is preliminary data.</text>
</comment>